<reference evidence="1 2" key="1">
    <citation type="journal article" date="2012" name="PLoS Pathog.">
        <title>Diverse lifestyles and strategies of plant pathogenesis encoded in the genomes of eighteen Dothideomycetes fungi.</title>
        <authorList>
            <person name="Ohm R.A."/>
            <person name="Feau N."/>
            <person name="Henrissat B."/>
            <person name="Schoch C.L."/>
            <person name="Horwitz B.A."/>
            <person name="Barry K.W."/>
            <person name="Condon B.J."/>
            <person name="Copeland A.C."/>
            <person name="Dhillon B."/>
            <person name="Glaser F."/>
            <person name="Hesse C.N."/>
            <person name="Kosti I."/>
            <person name="LaButti K."/>
            <person name="Lindquist E.A."/>
            <person name="Lucas S."/>
            <person name="Salamov A.A."/>
            <person name="Bradshaw R.E."/>
            <person name="Ciuffetti L."/>
            <person name="Hamelin R.C."/>
            <person name="Kema G.H.J."/>
            <person name="Lawrence C."/>
            <person name="Scott J.A."/>
            <person name="Spatafora J.W."/>
            <person name="Turgeon B.G."/>
            <person name="de Wit P.J.G.M."/>
            <person name="Zhong S."/>
            <person name="Goodwin S.B."/>
            <person name="Grigoriev I.V."/>
        </authorList>
    </citation>
    <scope>NUCLEOTIDE SEQUENCE [LARGE SCALE GENOMIC DNA]</scope>
    <source>
        <strain evidence="2">C5 / ATCC 48332 / race O</strain>
    </source>
</reference>
<gene>
    <name evidence="1" type="ORF">COCHEDRAFT_1115341</name>
</gene>
<organism evidence="1 2">
    <name type="scientific">Cochliobolus heterostrophus (strain C5 / ATCC 48332 / race O)</name>
    <name type="common">Southern corn leaf blight fungus</name>
    <name type="synonym">Bipolaris maydis</name>
    <dbReference type="NCBI Taxonomy" id="701091"/>
    <lineage>
        <taxon>Eukaryota</taxon>
        <taxon>Fungi</taxon>
        <taxon>Dikarya</taxon>
        <taxon>Ascomycota</taxon>
        <taxon>Pezizomycotina</taxon>
        <taxon>Dothideomycetes</taxon>
        <taxon>Pleosporomycetidae</taxon>
        <taxon>Pleosporales</taxon>
        <taxon>Pleosporineae</taxon>
        <taxon>Pleosporaceae</taxon>
        <taxon>Bipolaris</taxon>
    </lineage>
</organism>
<dbReference type="Proteomes" id="UP000016936">
    <property type="component" value="Unassembled WGS sequence"/>
</dbReference>
<dbReference type="HOGENOM" id="CLU_883293_0_0_1"/>
<sequence length="289" mass="32020">ELDDSTLLPTFLAQDPARMQAAMNMIADGTINLTHFFHEHPYQTVIDPATGKQNPQLVSFLDDLIQAYGGSFPNLSRFAEGQSRNLQQPEEKLVGDFEILGAVLSACRSDRADVQIRESANDAEIIAKVWGAFAQRLKNVSSMQHTEAVVRTFLGGLDILEKLPASKTRAASASDLACLVHVLDTKEHVKAFNRAIEIGISTHDAELIYKAVLSLQHLNRDCIRRCALYLMKKARRGKSLEIFHAVPDAIGKAIGYPAIVVKEWYDHGGVYTDPITWAEREIGPPQKSE</sequence>
<dbReference type="AlphaFoldDB" id="M2TJY2"/>
<accession>M2TJY2</accession>
<evidence type="ECO:0000313" key="1">
    <source>
        <dbReference type="EMBL" id="EMD86784.1"/>
    </source>
</evidence>
<dbReference type="EMBL" id="KB445584">
    <property type="protein sequence ID" value="EMD86784.1"/>
    <property type="molecule type" value="Genomic_DNA"/>
</dbReference>
<dbReference type="OrthoDB" id="10520214at2759"/>
<reference evidence="2" key="2">
    <citation type="journal article" date="2013" name="PLoS Genet.">
        <title>Comparative genome structure, secondary metabolite, and effector coding capacity across Cochliobolus pathogens.</title>
        <authorList>
            <person name="Condon B.J."/>
            <person name="Leng Y."/>
            <person name="Wu D."/>
            <person name="Bushley K.E."/>
            <person name="Ohm R.A."/>
            <person name="Otillar R."/>
            <person name="Martin J."/>
            <person name="Schackwitz W."/>
            <person name="Grimwood J."/>
            <person name="MohdZainudin N."/>
            <person name="Xue C."/>
            <person name="Wang R."/>
            <person name="Manning V.A."/>
            <person name="Dhillon B."/>
            <person name="Tu Z.J."/>
            <person name="Steffenson B.J."/>
            <person name="Salamov A."/>
            <person name="Sun H."/>
            <person name="Lowry S."/>
            <person name="LaButti K."/>
            <person name="Han J."/>
            <person name="Copeland A."/>
            <person name="Lindquist E."/>
            <person name="Barry K."/>
            <person name="Schmutz J."/>
            <person name="Baker S.E."/>
            <person name="Ciuffetti L.M."/>
            <person name="Grigoriev I.V."/>
            <person name="Zhong S."/>
            <person name="Turgeon B.G."/>
        </authorList>
    </citation>
    <scope>NUCLEOTIDE SEQUENCE [LARGE SCALE GENOMIC DNA]</scope>
    <source>
        <strain evidence="2">C5 / ATCC 48332 / race O</strain>
    </source>
</reference>
<feature type="non-terminal residue" evidence="1">
    <location>
        <position position="1"/>
    </location>
</feature>
<evidence type="ECO:0000313" key="2">
    <source>
        <dbReference type="Proteomes" id="UP000016936"/>
    </source>
</evidence>
<proteinExistence type="predicted"/>
<name>M2TJY2_COCH5</name>
<protein>
    <submittedName>
        <fullName evidence="1">Uncharacterized protein</fullName>
    </submittedName>
</protein>
<keyword evidence="2" id="KW-1185">Reference proteome</keyword>